<name>A0A1Z4KQ35_ANAVA</name>
<proteinExistence type="predicted"/>
<dbReference type="Pfam" id="PF00498">
    <property type="entry name" value="FHA"/>
    <property type="match status" value="1"/>
</dbReference>
<evidence type="ECO:0000313" key="3">
    <source>
        <dbReference type="Proteomes" id="UP000217507"/>
    </source>
</evidence>
<reference evidence="2 3" key="1">
    <citation type="submission" date="2017-06" db="EMBL/GenBank/DDBJ databases">
        <title>Genome sequencing of cyanobaciteial culture collection at National Institute for Environmental Studies (NIES).</title>
        <authorList>
            <person name="Hirose Y."/>
            <person name="Shimura Y."/>
            <person name="Fujisawa T."/>
            <person name="Nakamura Y."/>
            <person name="Kawachi M."/>
        </authorList>
    </citation>
    <scope>NUCLEOTIDE SEQUENCE [LARGE SCALE GENOMIC DNA]</scope>
    <source>
        <strain evidence="2 3">NIES-23</strain>
    </source>
</reference>
<organism evidence="2 3">
    <name type="scientific">Trichormus variabilis NIES-23</name>
    <dbReference type="NCBI Taxonomy" id="1973479"/>
    <lineage>
        <taxon>Bacteria</taxon>
        <taxon>Bacillati</taxon>
        <taxon>Cyanobacteriota</taxon>
        <taxon>Cyanophyceae</taxon>
        <taxon>Nostocales</taxon>
        <taxon>Nostocaceae</taxon>
        <taxon>Trichormus</taxon>
    </lineage>
</organism>
<protein>
    <submittedName>
        <fullName evidence="2">Forkhead-associated protein</fullName>
    </submittedName>
</protein>
<dbReference type="InterPro" id="IPR000253">
    <property type="entry name" value="FHA_dom"/>
</dbReference>
<gene>
    <name evidence="2" type="ORF">NIES23_39390</name>
</gene>
<dbReference type="Gene3D" id="2.60.200.20">
    <property type="match status" value="1"/>
</dbReference>
<feature type="domain" description="FHA" evidence="1">
    <location>
        <begin position="24"/>
        <end position="84"/>
    </location>
</feature>
<dbReference type="InterPro" id="IPR008984">
    <property type="entry name" value="SMAD_FHA_dom_sf"/>
</dbReference>
<accession>A0A1Z4KQ35</accession>
<dbReference type="EMBL" id="AP018216">
    <property type="protein sequence ID" value="BAY71125.1"/>
    <property type="molecule type" value="Genomic_DNA"/>
</dbReference>
<dbReference type="Proteomes" id="UP000217507">
    <property type="component" value="Chromosome"/>
</dbReference>
<dbReference type="CDD" id="cd00060">
    <property type="entry name" value="FHA"/>
    <property type="match status" value="1"/>
</dbReference>
<dbReference type="AlphaFoldDB" id="A0A1Z4KQ35"/>
<evidence type="ECO:0000313" key="2">
    <source>
        <dbReference type="EMBL" id="BAY71125.1"/>
    </source>
</evidence>
<dbReference type="PROSITE" id="PS50006">
    <property type="entry name" value="FHA_DOMAIN"/>
    <property type="match status" value="1"/>
</dbReference>
<sequence>MQIQLSWIVPNTGEHSEPTLETPVAIGRKFAAMPSENNGQRVSRITIEDDLIADYHALIDWQNQDLIIIDQNTDNGIQINGTELTNGSLNNGDRIKIGSCEITVKFTPVTTPGECDRMIGFLFKRRCGRTDTTGCPHCHPTYEQDYAYYSGYGNYHSGSWGSSYYYNRDRYEYDSETGNIDFTEADAMSLENEYDTDYETNMGAS</sequence>
<dbReference type="SUPFAM" id="SSF49879">
    <property type="entry name" value="SMAD/FHA domain"/>
    <property type="match status" value="1"/>
</dbReference>
<evidence type="ECO:0000259" key="1">
    <source>
        <dbReference type="PROSITE" id="PS50006"/>
    </source>
</evidence>